<keyword evidence="1" id="KW-0732">Signal</keyword>
<reference evidence="2" key="1">
    <citation type="submission" date="2021-12" db="EMBL/GenBank/DDBJ databases">
        <authorList>
            <person name="Rodrigo-Torres L."/>
            <person name="Arahal R. D."/>
            <person name="Lucena T."/>
        </authorList>
    </citation>
    <scope>NUCLEOTIDE SEQUENCE</scope>
    <source>
        <strain evidence="2">CECT 8858</strain>
    </source>
</reference>
<sequence length="95" mass="11267">MKNTFFLISMIGIVLMFNACTPYVSTRPPDVVTTRPMSPSNSHVWVEGNWVYNRGTHSYTRNNGYWSKPNRGRSYKEGQWRTTRRGNHWVQGRWR</sequence>
<feature type="signal peptide" evidence="1">
    <location>
        <begin position="1"/>
        <end position="19"/>
    </location>
</feature>
<protein>
    <recommendedName>
        <fullName evidence="4">YXWGXW repeat-containing protein</fullName>
    </recommendedName>
</protein>
<feature type="chain" id="PRO_5046734924" description="YXWGXW repeat-containing protein" evidence="1">
    <location>
        <begin position="20"/>
        <end position="95"/>
    </location>
</feature>
<accession>A0ABN8F3I1</accession>
<gene>
    <name evidence="2" type="ORF">EMA8858_04075</name>
</gene>
<dbReference type="Proteomes" id="UP000837932">
    <property type="component" value="Unassembled WGS sequence"/>
</dbReference>
<proteinExistence type="predicted"/>
<comment type="caution">
    <text evidence="2">The sequence shown here is derived from an EMBL/GenBank/DDBJ whole genome shotgun (WGS) entry which is preliminary data.</text>
</comment>
<dbReference type="EMBL" id="CAKLPY010000008">
    <property type="protein sequence ID" value="CAH0997940.1"/>
    <property type="molecule type" value="Genomic_DNA"/>
</dbReference>
<dbReference type="RefSeq" id="WP_238808751.1">
    <property type="nucleotide sequence ID" value="NZ_CAKLPY010000008.1"/>
</dbReference>
<keyword evidence="3" id="KW-1185">Reference proteome</keyword>
<name>A0ABN8F3I1_9BACT</name>
<evidence type="ECO:0000313" key="3">
    <source>
        <dbReference type="Proteomes" id="UP000837932"/>
    </source>
</evidence>
<evidence type="ECO:0000313" key="2">
    <source>
        <dbReference type="EMBL" id="CAH0997940.1"/>
    </source>
</evidence>
<organism evidence="2 3">
    <name type="scientific">Emticicia aquatica</name>
    <dbReference type="NCBI Taxonomy" id="1681835"/>
    <lineage>
        <taxon>Bacteria</taxon>
        <taxon>Pseudomonadati</taxon>
        <taxon>Bacteroidota</taxon>
        <taxon>Cytophagia</taxon>
        <taxon>Cytophagales</taxon>
        <taxon>Leadbetterellaceae</taxon>
        <taxon>Emticicia</taxon>
    </lineage>
</organism>
<evidence type="ECO:0000256" key="1">
    <source>
        <dbReference type="SAM" id="SignalP"/>
    </source>
</evidence>
<evidence type="ECO:0008006" key="4">
    <source>
        <dbReference type="Google" id="ProtNLM"/>
    </source>
</evidence>